<dbReference type="STRING" id="1328759.A0A5C2SGM8"/>
<reference evidence="2" key="1">
    <citation type="journal article" date="2018" name="Genome Biol. Evol.">
        <title>Genomics and development of Lentinus tigrinus, a white-rot wood-decaying mushroom with dimorphic fruiting bodies.</title>
        <authorList>
            <person name="Wu B."/>
            <person name="Xu Z."/>
            <person name="Knudson A."/>
            <person name="Carlson A."/>
            <person name="Chen N."/>
            <person name="Kovaka S."/>
            <person name="LaButti K."/>
            <person name="Lipzen A."/>
            <person name="Pennachio C."/>
            <person name="Riley R."/>
            <person name="Schakwitz W."/>
            <person name="Umezawa K."/>
            <person name="Ohm R.A."/>
            <person name="Grigoriev I.V."/>
            <person name="Nagy L.G."/>
            <person name="Gibbons J."/>
            <person name="Hibbett D."/>
        </authorList>
    </citation>
    <scope>NUCLEOTIDE SEQUENCE [LARGE SCALE GENOMIC DNA]</scope>
    <source>
        <strain evidence="2">ALCF2SS1-6</strain>
    </source>
</reference>
<evidence type="ECO:0000256" key="1">
    <source>
        <dbReference type="SAM" id="MobiDB-lite"/>
    </source>
</evidence>
<dbReference type="Proteomes" id="UP000313359">
    <property type="component" value="Unassembled WGS sequence"/>
</dbReference>
<dbReference type="AlphaFoldDB" id="A0A5C2SGM8"/>
<organism evidence="2 3">
    <name type="scientific">Lentinus tigrinus ALCF2SS1-6</name>
    <dbReference type="NCBI Taxonomy" id="1328759"/>
    <lineage>
        <taxon>Eukaryota</taxon>
        <taxon>Fungi</taxon>
        <taxon>Dikarya</taxon>
        <taxon>Basidiomycota</taxon>
        <taxon>Agaricomycotina</taxon>
        <taxon>Agaricomycetes</taxon>
        <taxon>Polyporales</taxon>
        <taxon>Polyporaceae</taxon>
        <taxon>Lentinus</taxon>
    </lineage>
</organism>
<proteinExistence type="predicted"/>
<feature type="region of interest" description="Disordered" evidence="1">
    <location>
        <begin position="265"/>
        <end position="310"/>
    </location>
</feature>
<evidence type="ECO:0000313" key="2">
    <source>
        <dbReference type="EMBL" id="RPD62801.1"/>
    </source>
</evidence>
<dbReference type="OrthoDB" id="2755730at2759"/>
<feature type="region of interest" description="Disordered" evidence="1">
    <location>
        <begin position="330"/>
        <end position="353"/>
    </location>
</feature>
<feature type="region of interest" description="Disordered" evidence="1">
    <location>
        <begin position="151"/>
        <end position="180"/>
    </location>
</feature>
<evidence type="ECO:0000313" key="3">
    <source>
        <dbReference type="Proteomes" id="UP000313359"/>
    </source>
</evidence>
<feature type="region of interest" description="Disordered" evidence="1">
    <location>
        <begin position="1"/>
        <end position="103"/>
    </location>
</feature>
<feature type="compositionally biased region" description="Low complexity" evidence="1">
    <location>
        <begin position="282"/>
        <end position="294"/>
    </location>
</feature>
<feature type="region of interest" description="Disordered" evidence="1">
    <location>
        <begin position="455"/>
        <end position="474"/>
    </location>
</feature>
<gene>
    <name evidence="2" type="ORF">L227DRAFT_609355</name>
</gene>
<feature type="compositionally biased region" description="Basic and acidic residues" evidence="1">
    <location>
        <begin position="331"/>
        <end position="353"/>
    </location>
</feature>
<dbReference type="EMBL" id="ML122258">
    <property type="protein sequence ID" value="RPD62801.1"/>
    <property type="molecule type" value="Genomic_DNA"/>
</dbReference>
<feature type="region of interest" description="Disordered" evidence="1">
    <location>
        <begin position="211"/>
        <end position="236"/>
    </location>
</feature>
<feature type="compositionally biased region" description="Low complexity" evidence="1">
    <location>
        <begin position="47"/>
        <end position="56"/>
    </location>
</feature>
<accession>A0A5C2SGM8</accession>
<keyword evidence="3" id="KW-1185">Reference proteome</keyword>
<name>A0A5C2SGM8_9APHY</name>
<protein>
    <submittedName>
        <fullName evidence="2">Uncharacterized protein</fullName>
    </submittedName>
</protein>
<feature type="compositionally biased region" description="Polar residues" evidence="1">
    <location>
        <begin position="161"/>
        <end position="177"/>
    </location>
</feature>
<sequence length="512" mass="55829">MYDASKADAMFSNSISTKRPAQKPAALLSKSRGVEGSLSASTSMSVTPTISSPTKTTIKRPSAPSLHLGATSLKVAPRGESASALRTDMSKKRSLEEPVAGPSSKIRRLNFEPQSKVTDSPTQLKIHHPFVDFKSTASTTRATTSVSCKPLPVASKAPAGPSSSTAVSSLQGSTVRSSPPKVFKKVHNKLRLKNALSSPFTFSVRAGTLLRDKSSAPQPKEQVHSKAPDEDSSDDATYRCSSCGDTMYTNRDMCMLCQMAEFSSKNVPRKDPRPALVPTVNATNAPASSSSVAPAPAPAPQSKPRPQRMTKKMRQCEFESWFGTWTKGYRGHPEQRASTEDKTDYWRDEQTREEGGTVYPTMDAFFSALQHAWTDQQVGKARGGTQVVEFYGAYSIVAQPRINAATRHGKIRERMRQMGFDLDADNYGRVYFKRTKPDSDLPVTDNVYKYPCSCGGSSVPPRRSPRQKHRAPDAQYVGPCGGTVMILVGHDDSLSRPGFYIPGQRIAVDIVH</sequence>